<comment type="caution">
    <text evidence="2">The sequence shown here is derived from an EMBL/GenBank/DDBJ whole genome shotgun (WGS) entry which is preliminary data.</text>
</comment>
<proteinExistence type="predicted"/>
<dbReference type="PANTHER" id="PTHR22916:SF3">
    <property type="entry name" value="UDP-GLCNAC:BETAGAL BETA-1,3-N-ACETYLGLUCOSAMINYLTRANSFERASE-LIKE PROTEIN 1"/>
    <property type="match status" value="1"/>
</dbReference>
<sequence>MSRLTVIVPCYNVESYLDWSLGSLEGQTLSDIDIVCVNDGSTDGTLEALEAWAARDPRVRVVSKPNGGLSSARNAGIRATATDYVCFLDADDRFHESACENIVRLLDETGADVLTFGATCYPPEAGYPWLEGALSPRDALYEGFSPDILFKEASRPFAWRTACRTEFLLEKGIWFEEGLRFGEDQAFHFAVYPRAERTALSSLKLYDYRVAREGSLMSAVSDDFGAKMLEHVKILDVILRDWSAADLLSRYEEQMVAFCMDFALYDAIKLDEAPYRAVAERLRSLMGGYWSLQEVERMALPAATRRMVLDGCYRMDLTPIGRKRLVLSYYAQQNGRRALLRRLVSGKE</sequence>
<dbReference type="Gene3D" id="3.90.550.10">
    <property type="entry name" value="Spore Coat Polysaccharide Biosynthesis Protein SpsA, Chain A"/>
    <property type="match status" value="1"/>
</dbReference>
<protein>
    <submittedName>
        <fullName evidence="2">Glycosyltransferase</fullName>
    </submittedName>
</protein>
<reference evidence="2" key="1">
    <citation type="journal article" date="2021" name="PeerJ">
        <title>Extensive microbial diversity within the chicken gut microbiome revealed by metagenomics and culture.</title>
        <authorList>
            <person name="Gilroy R."/>
            <person name="Ravi A."/>
            <person name="Getino M."/>
            <person name="Pursley I."/>
            <person name="Horton D.L."/>
            <person name="Alikhan N.F."/>
            <person name="Baker D."/>
            <person name="Gharbi K."/>
            <person name="Hall N."/>
            <person name="Watson M."/>
            <person name="Adriaenssens E.M."/>
            <person name="Foster-Nyarko E."/>
            <person name="Jarju S."/>
            <person name="Secka A."/>
            <person name="Antonio M."/>
            <person name="Oren A."/>
            <person name="Chaudhuri R.R."/>
            <person name="La Ragione R."/>
            <person name="Hildebrand F."/>
            <person name="Pallen M.J."/>
        </authorList>
    </citation>
    <scope>NUCLEOTIDE SEQUENCE</scope>
    <source>
        <strain evidence="2">ChiHjej12B11-14209</strain>
    </source>
</reference>
<dbReference type="InterPro" id="IPR001173">
    <property type="entry name" value="Glyco_trans_2-like"/>
</dbReference>
<feature type="domain" description="Glycosyltransferase 2-like" evidence="1">
    <location>
        <begin position="5"/>
        <end position="125"/>
    </location>
</feature>
<dbReference type="Proteomes" id="UP000824062">
    <property type="component" value="Unassembled WGS sequence"/>
</dbReference>
<dbReference type="Pfam" id="PF00535">
    <property type="entry name" value="Glycos_transf_2"/>
    <property type="match status" value="1"/>
</dbReference>
<dbReference type="EMBL" id="DXBM01000010">
    <property type="protein sequence ID" value="HIZ45520.1"/>
    <property type="molecule type" value="Genomic_DNA"/>
</dbReference>
<gene>
    <name evidence="2" type="ORF">IAA19_00640</name>
</gene>
<accession>A0A9D2EY65</accession>
<dbReference type="CDD" id="cd00761">
    <property type="entry name" value="Glyco_tranf_GTA_type"/>
    <property type="match status" value="1"/>
</dbReference>
<dbReference type="PANTHER" id="PTHR22916">
    <property type="entry name" value="GLYCOSYLTRANSFERASE"/>
    <property type="match status" value="1"/>
</dbReference>
<dbReference type="SUPFAM" id="SSF53448">
    <property type="entry name" value="Nucleotide-diphospho-sugar transferases"/>
    <property type="match status" value="1"/>
</dbReference>
<name>A0A9D2EY65_9ACTN</name>
<dbReference type="GO" id="GO:0016758">
    <property type="term" value="F:hexosyltransferase activity"/>
    <property type="evidence" value="ECO:0007669"/>
    <property type="project" value="UniProtKB-ARBA"/>
</dbReference>
<organism evidence="2 3">
    <name type="scientific">Candidatus Olsenella pullistercoris</name>
    <dbReference type="NCBI Taxonomy" id="2838712"/>
    <lineage>
        <taxon>Bacteria</taxon>
        <taxon>Bacillati</taxon>
        <taxon>Actinomycetota</taxon>
        <taxon>Coriobacteriia</taxon>
        <taxon>Coriobacteriales</taxon>
        <taxon>Atopobiaceae</taxon>
        <taxon>Olsenella</taxon>
    </lineage>
</organism>
<reference evidence="2" key="2">
    <citation type="submission" date="2021-04" db="EMBL/GenBank/DDBJ databases">
        <authorList>
            <person name="Gilroy R."/>
        </authorList>
    </citation>
    <scope>NUCLEOTIDE SEQUENCE</scope>
    <source>
        <strain evidence="2">ChiHjej12B11-14209</strain>
    </source>
</reference>
<evidence type="ECO:0000313" key="2">
    <source>
        <dbReference type="EMBL" id="HIZ45520.1"/>
    </source>
</evidence>
<evidence type="ECO:0000313" key="3">
    <source>
        <dbReference type="Proteomes" id="UP000824062"/>
    </source>
</evidence>
<dbReference type="AlphaFoldDB" id="A0A9D2EY65"/>
<dbReference type="InterPro" id="IPR029044">
    <property type="entry name" value="Nucleotide-diphossugar_trans"/>
</dbReference>
<evidence type="ECO:0000259" key="1">
    <source>
        <dbReference type="Pfam" id="PF00535"/>
    </source>
</evidence>